<dbReference type="Pfam" id="PF04230">
    <property type="entry name" value="PS_pyruv_trans"/>
    <property type="match status" value="1"/>
</dbReference>
<keyword evidence="2" id="KW-0808">Transferase</keyword>
<dbReference type="PANTHER" id="PTHR36836:SF1">
    <property type="entry name" value="COLANIC ACID BIOSYNTHESIS PROTEIN WCAK"/>
    <property type="match status" value="1"/>
</dbReference>
<reference evidence="2 3" key="1">
    <citation type="journal article" date="2018" name="Environ. Microbiol.">
        <title>Ecological and genomic features of two widespread freshwater picocyanobacteria.</title>
        <authorList>
            <person name="Cabello-Yeves P.J."/>
            <person name="Picazo A."/>
            <person name="Camacho A."/>
            <person name="Callieri C."/>
            <person name="Rosselli R."/>
            <person name="Roda-Garcia J.J."/>
            <person name="Coutinho F.H."/>
            <person name="Rodriguez-Valera F."/>
        </authorList>
    </citation>
    <scope>NUCLEOTIDE SEQUENCE [LARGE SCALE GENOMIC DNA]</scope>
    <source>
        <strain evidence="2 3">Tous</strain>
    </source>
</reference>
<evidence type="ECO:0000313" key="2">
    <source>
        <dbReference type="EMBL" id="PSJ07558.1"/>
    </source>
</evidence>
<evidence type="ECO:0000259" key="1">
    <source>
        <dbReference type="Pfam" id="PF04230"/>
    </source>
</evidence>
<keyword evidence="3" id="KW-1185">Reference proteome</keyword>
<organism evidence="2 3">
    <name type="scientific">Cyanobium usitatum str. Tous</name>
    <dbReference type="NCBI Taxonomy" id="2116684"/>
    <lineage>
        <taxon>Bacteria</taxon>
        <taxon>Bacillati</taxon>
        <taxon>Cyanobacteriota</taxon>
        <taxon>Cyanophyceae</taxon>
        <taxon>Synechococcales</taxon>
        <taxon>Prochlorococcaceae</taxon>
        <taxon>Cyanobium</taxon>
    </lineage>
</organism>
<dbReference type="Proteomes" id="UP000243002">
    <property type="component" value="Unassembled WGS sequence"/>
</dbReference>
<proteinExistence type="predicted"/>
<dbReference type="NCBIfam" id="TIGR03609">
    <property type="entry name" value="S_layer_CsaB"/>
    <property type="match status" value="1"/>
</dbReference>
<accession>A0A2P7N283</accession>
<dbReference type="PANTHER" id="PTHR36836">
    <property type="entry name" value="COLANIC ACID BIOSYNTHESIS PROTEIN WCAK"/>
    <property type="match status" value="1"/>
</dbReference>
<dbReference type="InterPro" id="IPR007345">
    <property type="entry name" value="Polysacch_pyruvyl_Trfase"/>
</dbReference>
<dbReference type="AlphaFoldDB" id="A0A2P7N283"/>
<dbReference type="OrthoDB" id="3199616at2"/>
<evidence type="ECO:0000313" key="3">
    <source>
        <dbReference type="Proteomes" id="UP000243002"/>
    </source>
</evidence>
<dbReference type="GO" id="GO:0016740">
    <property type="term" value="F:transferase activity"/>
    <property type="evidence" value="ECO:0007669"/>
    <property type="project" value="UniProtKB-KW"/>
</dbReference>
<protein>
    <submittedName>
        <fullName evidence="2">Polysaccharide pyruvyl transferase CsaB</fullName>
    </submittedName>
</protein>
<gene>
    <name evidence="2" type="primary">csaB</name>
    <name evidence="2" type="ORF">C7K55_01690</name>
</gene>
<comment type="caution">
    <text evidence="2">The sequence shown here is derived from an EMBL/GenBank/DDBJ whole genome shotgun (WGS) entry which is preliminary data.</text>
</comment>
<feature type="domain" description="Polysaccharide pyruvyl transferase" evidence="1">
    <location>
        <begin position="23"/>
        <end position="293"/>
    </location>
</feature>
<dbReference type="EMBL" id="PXXO01000001">
    <property type="protein sequence ID" value="PSJ07558.1"/>
    <property type="molecule type" value="Genomic_DNA"/>
</dbReference>
<sequence length="357" mass="38410">MRPAKTDQSAQRLLLCGYYGEHNLGDDALLEVLLAQLPAGCLGTVTAHDGALVRERFGVDTVARRSLPLVLKALRHCDALVLGGGSLLQDSTSFKSLLYYAALIGAARLQAKPVLLWGQGLGPLQRRRSRMLVSCLLRLATAVSWRDPESAALARSLGRDGPVGSDPVWGLPPQQWRGRGGPLVLCFRPTRQLQGSAWRPYLAALDQLAASHDREVIWLPFHANQDRGLLEQLRREQLLPPGLAARSREVLAERPQEAMAICSGAGLVVAMRLHGLILAALSGAPCAALSYDPKVAAAAANLGCSCQNLDMAPGPGLLASWDRALDIPPPSSRLLELRQQSEVHQQVFAWLAPLAGL</sequence>
<name>A0A2P7N283_9CYAN</name>
<dbReference type="InterPro" id="IPR019896">
    <property type="entry name" value="Polysacch_pyruvyl_Trfase_CsaB"/>
</dbReference>